<accession>A0ABM8DV12</accession>
<evidence type="ECO:0000313" key="6">
    <source>
        <dbReference type="Proteomes" id="UP001317779"/>
    </source>
</evidence>
<dbReference type="Gene3D" id="3.40.50.2300">
    <property type="match status" value="2"/>
</dbReference>
<name>A0ABM8DV12_9MICO</name>
<dbReference type="PROSITE" id="PS00356">
    <property type="entry name" value="HTH_LACI_1"/>
    <property type="match status" value="1"/>
</dbReference>
<gene>
    <name evidence="5" type="ORF">Microterr_00890</name>
</gene>
<dbReference type="CDD" id="cd01392">
    <property type="entry name" value="HTH_LacI"/>
    <property type="match status" value="1"/>
</dbReference>
<keyword evidence="6" id="KW-1185">Reference proteome</keyword>
<dbReference type="InterPro" id="IPR000843">
    <property type="entry name" value="HTH_LacI"/>
</dbReference>
<dbReference type="RefSeq" id="WP_263796776.1">
    <property type="nucleotide sequence ID" value="NZ_AP027141.1"/>
</dbReference>
<dbReference type="PANTHER" id="PTHR30146">
    <property type="entry name" value="LACI-RELATED TRANSCRIPTIONAL REPRESSOR"/>
    <property type="match status" value="1"/>
</dbReference>
<keyword evidence="3" id="KW-0804">Transcription</keyword>
<evidence type="ECO:0000256" key="1">
    <source>
        <dbReference type="ARBA" id="ARBA00023015"/>
    </source>
</evidence>
<dbReference type="Pfam" id="PF00356">
    <property type="entry name" value="LacI"/>
    <property type="match status" value="1"/>
</dbReference>
<sequence>MVGIAEVARAAGVSTATVSRALSGRGQVSDAARAKVQAAVDALGYVMSASASSLASGRTRNIGVLVPLLDKWFYATVLSGIADVLSRHGYDIALYNLTDDPAQRAGVFDTSLRRSRIDGLITLTVELSDPERDGILALGMPVVAVGAPNHGIPALTVDDRAVAHAATSHLIALGHREIAHIGSGRAGGEVPARRREGYEQALHQAGIAPRAELFAHADFTIEAGHAAALELLRRTDRPTALFAASDEMAFGALFAARELALDVPGDVSVVGVDGHGMSGFFGLTTVDQFPQAQGERAAHAVLAALGLEAPAGAPELPFELVLRTSTAPPA</sequence>
<dbReference type="PROSITE" id="PS50932">
    <property type="entry name" value="HTH_LACI_2"/>
    <property type="match status" value="1"/>
</dbReference>
<evidence type="ECO:0000256" key="3">
    <source>
        <dbReference type="ARBA" id="ARBA00023163"/>
    </source>
</evidence>
<dbReference type="SMART" id="SM00354">
    <property type="entry name" value="HTH_LACI"/>
    <property type="match status" value="1"/>
</dbReference>
<dbReference type="InterPro" id="IPR028082">
    <property type="entry name" value="Peripla_BP_I"/>
</dbReference>
<feature type="domain" description="HTH lacI-type" evidence="4">
    <location>
        <begin position="2"/>
        <end position="56"/>
    </location>
</feature>
<protein>
    <submittedName>
        <fullName evidence="5">LacI family transcriptional regulator</fullName>
    </submittedName>
</protein>
<reference evidence="5 6" key="1">
    <citation type="submission" date="2022-12" db="EMBL/GenBank/DDBJ databases">
        <title>Microbacterium terricola strain KV-448 chromosome, complete genome.</title>
        <authorList>
            <person name="Oshima T."/>
            <person name="Moriya T."/>
            <person name="Bessho Y."/>
        </authorList>
    </citation>
    <scope>NUCLEOTIDE SEQUENCE [LARGE SCALE GENOMIC DNA]</scope>
    <source>
        <strain evidence="5 6">KV-448</strain>
    </source>
</reference>
<evidence type="ECO:0000256" key="2">
    <source>
        <dbReference type="ARBA" id="ARBA00023125"/>
    </source>
</evidence>
<dbReference type="SUPFAM" id="SSF47413">
    <property type="entry name" value="lambda repressor-like DNA-binding domains"/>
    <property type="match status" value="1"/>
</dbReference>
<keyword evidence="2" id="KW-0238">DNA-binding</keyword>
<proteinExistence type="predicted"/>
<dbReference type="InterPro" id="IPR010982">
    <property type="entry name" value="Lambda_DNA-bd_dom_sf"/>
</dbReference>
<dbReference type="InterPro" id="IPR046335">
    <property type="entry name" value="LacI/GalR-like_sensor"/>
</dbReference>
<dbReference type="CDD" id="cd06267">
    <property type="entry name" value="PBP1_LacI_sugar_binding-like"/>
    <property type="match status" value="1"/>
</dbReference>
<evidence type="ECO:0000313" key="5">
    <source>
        <dbReference type="EMBL" id="BDV29429.1"/>
    </source>
</evidence>
<dbReference type="Pfam" id="PF13377">
    <property type="entry name" value="Peripla_BP_3"/>
    <property type="match status" value="1"/>
</dbReference>
<dbReference type="EMBL" id="AP027141">
    <property type="protein sequence ID" value="BDV29429.1"/>
    <property type="molecule type" value="Genomic_DNA"/>
</dbReference>
<organism evidence="5 6">
    <name type="scientific">Microbacterium terricola</name>
    <dbReference type="NCBI Taxonomy" id="344163"/>
    <lineage>
        <taxon>Bacteria</taxon>
        <taxon>Bacillati</taxon>
        <taxon>Actinomycetota</taxon>
        <taxon>Actinomycetes</taxon>
        <taxon>Micrococcales</taxon>
        <taxon>Microbacteriaceae</taxon>
        <taxon>Microbacterium</taxon>
    </lineage>
</organism>
<keyword evidence="1" id="KW-0805">Transcription regulation</keyword>
<dbReference type="SUPFAM" id="SSF53822">
    <property type="entry name" value="Periplasmic binding protein-like I"/>
    <property type="match status" value="1"/>
</dbReference>
<dbReference type="PANTHER" id="PTHR30146:SF109">
    <property type="entry name" value="HTH-TYPE TRANSCRIPTIONAL REGULATOR GALS"/>
    <property type="match status" value="1"/>
</dbReference>
<evidence type="ECO:0000259" key="4">
    <source>
        <dbReference type="PROSITE" id="PS50932"/>
    </source>
</evidence>
<dbReference type="Proteomes" id="UP001317779">
    <property type="component" value="Chromosome"/>
</dbReference>
<dbReference type="Gene3D" id="1.10.260.40">
    <property type="entry name" value="lambda repressor-like DNA-binding domains"/>
    <property type="match status" value="1"/>
</dbReference>